<dbReference type="RefSeq" id="WP_169112786.1">
    <property type="nucleotide sequence ID" value="NZ_CP051684.1"/>
</dbReference>
<dbReference type="Proteomes" id="UP000503117">
    <property type="component" value="Chromosome"/>
</dbReference>
<dbReference type="PANTHER" id="PTHR30294">
    <property type="entry name" value="MEMBRANE COMPONENT OF ABC TRANSPORTER YHHJ-RELATED"/>
    <property type="match status" value="1"/>
</dbReference>
<feature type="transmembrane region" description="Helical" evidence="8">
    <location>
        <begin position="416"/>
        <end position="439"/>
    </location>
</feature>
<evidence type="ECO:0000256" key="7">
    <source>
        <dbReference type="ARBA" id="ARBA00023136"/>
    </source>
</evidence>
<keyword evidence="6 8" id="KW-1133">Transmembrane helix</keyword>
<evidence type="ECO:0000256" key="1">
    <source>
        <dbReference type="ARBA" id="ARBA00004651"/>
    </source>
</evidence>
<evidence type="ECO:0000259" key="9">
    <source>
        <dbReference type="PROSITE" id="PS51012"/>
    </source>
</evidence>
<dbReference type="InterPro" id="IPR047817">
    <property type="entry name" value="ABC2_TM_bact-type"/>
</dbReference>
<organism evidence="10 11">
    <name type="scientific">Duganella dendranthematis</name>
    <dbReference type="NCBI Taxonomy" id="2728021"/>
    <lineage>
        <taxon>Bacteria</taxon>
        <taxon>Pseudomonadati</taxon>
        <taxon>Pseudomonadota</taxon>
        <taxon>Betaproteobacteria</taxon>
        <taxon>Burkholderiales</taxon>
        <taxon>Oxalobacteraceae</taxon>
        <taxon>Telluria group</taxon>
        <taxon>Duganella</taxon>
    </lineage>
</organism>
<dbReference type="PROSITE" id="PS51012">
    <property type="entry name" value="ABC_TM2"/>
    <property type="match status" value="1"/>
</dbReference>
<comment type="similarity">
    <text evidence="2">Belongs to the ABC-2 integral membrane protein family.</text>
</comment>
<dbReference type="PANTHER" id="PTHR30294:SF38">
    <property type="entry name" value="TRANSPORT PERMEASE PROTEIN"/>
    <property type="match status" value="1"/>
</dbReference>
<sequence length="444" mass="46491">MTALIALIRKDLILYLKDKRALMLHLLMPVVLAAFFGSLFGGDGGGDSTSKIDLGLVVQDKSEQSQKIAAGLKADKVLNVVELSQDEAQAKVRSGKLPVAVVIPAGFGEQASAALFSGRDKPQLPLYYDPSQSTVLAMVKGLLTQQVMQVTSASVMSGKNTQATDKYLAELPAAASRSPEQAQLGDFLVSLKKFQDQRAAARAAQTAPAAAGDSAASAVADAAAAPGGMTMPYTTQEEALSSGPKYNGYAHSFAGMGVQFILFMGINLGISILLEQRQGIWSRLLAAPVSLSTIILGRAVAGAIIATGLMVAMFVCAVLIFKVQITSVPGFIGMAICFGLMTAAFGLLIAAFGKTPEAARGIATFATLILVMLGGAWVPSFVFPQWMQTATLVVPTRWAVDGLDAVTWRGLGLDGAAPAMAVQLGFAAVFGALAVWKFLKDQRR</sequence>
<protein>
    <submittedName>
        <fullName evidence="10">ABC-2 transporter permease</fullName>
    </submittedName>
</protein>
<evidence type="ECO:0000256" key="8">
    <source>
        <dbReference type="SAM" id="Phobius"/>
    </source>
</evidence>
<feature type="transmembrane region" description="Helical" evidence="8">
    <location>
        <begin position="295"/>
        <end position="321"/>
    </location>
</feature>
<feature type="transmembrane region" description="Helical" evidence="8">
    <location>
        <begin position="21"/>
        <end position="41"/>
    </location>
</feature>
<keyword evidence="3" id="KW-0813">Transport</keyword>
<feature type="transmembrane region" description="Helical" evidence="8">
    <location>
        <begin position="327"/>
        <end position="350"/>
    </location>
</feature>
<gene>
    <name evidence="10" type="ORF">HH213_15340</name>
</gene>
<name>A0ABX6MAH2_9BURK</name>
<accession>A0ABX6MAH2</accession>
<dbReference type="InterPro" id="IPR013525">
    <property type="entry name" value="ABC2_TM"/>
</dbReference>
<proteinExistence type="inferred from homology"/>
<keyword evidence="4" id="KW-1003">Cell membrane</keyword>
<comment type="subcellular location">
    <subcellularLocation>
        <location evidence="1">Cell membrane</location>
        <topology evidence="1">Multi-pass membrane protein</topology>
    </subcellularLocation>
</comment>
<evidence type="ECO:0000256" key="5">
    <source>
        <dbReference type="ARBA" id="ARBA00022692"/>
    </source>
</evidence>
<keyword evidence="5 8" id="KW-0812">Transmembrane</keyword>
<feature type="transmembrane region" description="Helical" evidence="8">
    <location>
        <begin position="253"/>
        <end position="274"/>
    </location>
</feature>
<feature type="domain" description="ABC transmembrane type-2" evidence="9">
    <location>
        <begin position="217"/>
        <end position="441"/>
    </location>
</feature>
<reference evidence="10 11" key="1">
    <citation type="submission" date="2020-04" db="EMBL/GenBank/DDBJ databases">
        <title>Genome sequencing of novel species.</title>
        <authorList>
            <person name="Heo J."/>
            <person name="Kim S.-J."/>
            <person name="Kim J.-S."/>
            <person name="Hong S.-B."/>
            <person name="Kwon S.-W."/>
        </authorList>
    </citation>
    <scope>NUCLEOTIDE SEQUENCE [LARGE SCALE GENOMIC DNA]</scope>
    <source>
        <strain evidence="10 11">AF9R3</strain>
    </source>
</reference>
<evidence type="ECO:0000256" key="3">
    <source>
        <dbReference type="ARBA" id="ARBA00022448"/>
    </source>
</evidence>
<dbReference type="EMBL" id="CP051684">
    <property type="protein sequence ID" value="QJD91329.1"/>
    <property type="molecule type" value="Genomic_DNA"/>
</dbReference>
<evidence type="ECO:0000256" key="4">
    <source>
        <dbReference type="ARBA" id="ARBA00022475"/>
    </source>
</evidence>
<evidence type="ECO:0000313" key="10">
    <source>
        <dbReference type="EMBL" id="QJD91329.1"/>
    </source>
</evidence>
<dbReference type="InterPro" id="IPR051449">
    <property type="entry name" value="ABC-2_transporter_component"/>
</dbReference>
<evidence type="ECO:0000256" key="6">
    <source>
        <dbReference type="ARBA" id="ARBA00022989"/>
    </source>
</evidence>
<evidence type="ECO:0000313" key="11">
    <source>
        <dbReference type="Proteomes" id="UP000503117"/>
    </source>
</evidence>
<dbReference type="Pfam" id="PF12698">
    <property type="entry name" value="ABC2_membrane_3"/>
    <property type="match status" value="1"/>
</dbReference>
<feature type="transmembrane region" description="Helical" evidence="8">
    <location>
        <begin position="362"/>
        <end position="383"/>
    </location>
</feature>
<dbReference type="Gene3D" id="3.40.1710.10">
    <property type="entry name" value="abc type-2 transporter like domain"/>
    <property type="match status" value="1"/>
</dbReference>
<evidence type="ECO:0000256" key="2">
    <source>
        <dbReference type="ARBA" id="ARBA00007783"/>
    </source>
</evidence>
<keyword evidence="7 8" id="KW-0472">Membrane</keyword>
<keyword evidence="11" id="KW-1185">Reference proteome</keyword>